<feature type="signal peptide" evidence="3">
    <location>
        <begin position="1"/>
        <end position="18"/>
    </location>
</feature>
<reference evidence="5" key="1">
    <citation type="submission" date="2025-08" db="UniProtKB">
        <authorList>
            <consortium name="RefSeq"/>
        </authorList>
    </citation>
    <scope>IDENTIFICATION</scope>
</reference>
<proteinExistence type="predicted"/>
<feature type="domain" description="Single" evidence="4">
    <location>
        <begin position="35"/>
        <end position="102"/>
    </location>
</feature>
<organism evidence="5">
    <name type="scientific">Diabrotica virgifera virgifera</name>
    <name type="common">western corn rootworm</name>
    <dbReference type="NCBI Taxonomy" id="50390"/>
    <lineage>
        <taxon>Eukaryota</taxon>
        <taxon>Metazoa</taxon>
        <taxon>Ecdysozoa</taxon>
        <taxon>Arthropoda</taxon>
        <taxon>Hexapoda</taxon>
        <taxon>Insecta</taxon>
        <taxon>Pterygota</taxon>
        <taxon>Neoptera</taxon>
        <taxon>Endopterygota</taxon>
        <taxon>Coleoptera</taxon>
        <taxon>Polyphaga</taxon>
        <taxon>Cucujiformia</taxon>
        <taxon>Chrysomeloidea</taxon>
        <taxon>Chrysomelidae</taxon>
        <taxon>Galerucinae</taxon>
        <taxon>Diabroticina</taxon>
        <taxon>Diabroticites</taxon>
        <taxon>Diabrotica</taxon>
    </lineage>
</organism>
<dbReference type="InParanoid" id="A0A6P7FPZ9"/>
<dbReference type="AlphaFoldDB" id="A0A6P7FPZ9"/>
<gene>
    <name evidence="5" type="primary">LOC114331455</name>
</gene>
<protein>
    <submittedName>
        <fullName evidence="5">Uncharacterized protein LOC114331455</fullName>
    </submittedName>
</protein>
<dbReference type="PANTHER" id="PTHR39957">
    <property type="entry name" value="AT09846P1-RELATED"/>
    <property type="match status" value="1"/>
</dbReference>
<sequence>MKTILSLFLCAILVGVNAWVSIIRADPATAHLGDCYTMRHNLGAFTAGEEKRIEGKCAVAVCIANGNIKLKRCGAKRAVYPLRVLPGDLSKPYPRCCRRIVGPNNDTDSDNQRSQNTGNVVLAGAFLNPMLSR</sequence>
<evidence type="ECO:0000313" key="5">
    <source>
        <dbReference type="RefSeq" id="XP_028136842.1"/>
    </source>
</evidence>
<dbReference type="FunCoup" id="A0A6P7FPZ9">
    <property type="interactions" value="78"/>
</dbReference>
<dbReference type="InterPro" id="IPR053308">
    <property type="entry name" value="Vago-like"/>
</dbReference>
<dbReference type="InterPro" id="IPR029277">
    <property type="entry name" value="SVWC_dom"/>
</dbReference>
<evidence type="ECO:0000256" key="1">
    <source>
        <dbReference type="ARBA" id="ARBA00004613"/>
    </source>
</evidence>
<comment type="subcellular location">
    <subcellularLocation>
        <location evidence="1">Secreted</location>
    </subcellularLocation>
</comment>
<dbReference type="PANTHER" id="PTHR39957:SF1">
    <property type="entry name" value="AT09846P1-RELATED"/>
    <property type="match status" value="1"/>
</dbReference>
<dbReference type="SMART" id="SM01318">
    <property type="entry name" value="SVWC"/>
    <property type="match status" value="1"/>
</dbReference>
<dbReference type="RefSeq" id="XP_028136842.1">
    <property type="nucleotide sequence ID" value="XM_028281041.1"/>
</dbReference>
<evidence type="ECO:0000256" key="2">
    <source>
        <dbReference type="ARBA" id="ARBA00022525"/>
    </source>
</evidence>
<keyword evidence="2" id="KW-0964">Secreted</keyword>
<dbReference type="GO" id="GO:0005576">
    <property type="term" value="C:extracellular region"/>
    <property type="evidence" value="ECO:0007669"/>
    <property type="project" value="UniProtKB-SubCell"/>
</dbReference>
<dbReference type="Pfam" id="PF15430">
    <property type="entry name" value="SVWC"/>
    <property type="match status" value="1"/>
</dbReference>
<name>A0A6P7FPZ9_DIAVI</name>
<evidence type="ECO:0000256" key="3">
    <source>
        <dbReference type="SAM" id="SignalP"/>
    </source>
</evidence>
<feature type="chain" id="PRO_5028294434" evidence="3">
    <location>
        <begin position="19"/>
        <end position="133"/>
    </location>
</feature>
<keyword evidence="3" id="KW-0732">Signal</keyword>
<accession>A0A6P7FPZ9</accession>
<evidence type="ECO:0000259" key="4">
    <source>
        <dbReference type="SMART" id="SM01318"/>
    </source>
</evidence>